<dbReference type="PANTHER" id="PTHR42879">
    <property type="entry name" value="3-OXOACYL-(ACYL-CARRIER-PROTEIN) REDUCTASE"/>
    <property type="match status" value="1"/>
</dbReference>
<dbReference type="InterPro" id="IPR050259">
    <property type="entry name" value="SDR"/>
</dbReference>
<dbReference type="InterPro" id="IPR036291">
    <property type="entry name" value="NAD(P)-bd_dom_sf"/>
</dbReference>
<proteinExistence type="inferred from homology"/>
<evidence type="ECO:0000313" key="3">
    <source>
        <dbReference type="EMBL" id="MBB4856845.1"/>
    </source>
</evidence>
<comment type="caution">
    <text evidence="3">The sequence shown here is derived from an EMBL/GenBank/DDBJ whole genome shotgun (WGS) entry which is preliminary data.</text>
</comment>
<dbReference type="AlphaFoldDB" id="A0A7W7K6J9"/>
<gene>
    <name evidence="3" type="ORF">HNO88_000142</name>
</gene>
<evidence type="ECO:0000256" key="1">
    <source>
        <dbReference type="ARBA" id="ARBA00006484"/>
    </source>
</evidence>
<evidence type="ECO:0000313" key="4">
    <source>
        <dbReference type="Proteomes" id="UP000555448"/>
    </source>
</evidence>
<dbReference type="InterPro" id="IPR020904">
    <property type="entry name" value="Sc_DH/Rdtase_CS"/>
</dbReference>
<dbReference type="GO" id="GO:0004316">
    <property type="term" value="F:3-oxoacyl-[acyl-carrier-protein] reductase (NADPH) activity"/>
    <property type="evidence" value="ECO:0007669"/>
    <property type="project" value="UniProtKB-EC"/>
</dbReference>
<keyword evidence="3" id="KW-0560">Oxidoreductase</keyword>
<dbReference type="InterPro" id="IPR002347">
    <property type="entry name" value="SDR_fam"/>
</dbReference>
<dbReference type="GO" id="GO:0032787">
    <property type="term" value="P:monocarboxylic acid metabolic process"/>
    <property type="evidence" value="ECO:0007669"/>
    <property type="project" value="UniProtKB-ARBA"/>
</dbReference>
<dbReference type="Gene3D" id="3.40.50.720">
    <property type="entry name" value="NAD(P)-binding Rossmann-like Domain"/>
    <property type="match status" value="1"/>
</dbReference>
<sequence length="279" mass="29239">MSGAEQASTGGQRSSGDLLDLGGQVALVTGAGQNAGRATALELARHNAGGVAVNDFVAERAEAVAAEIEAMGVPAIAVPFDVGDLDAIKAADAAIKAKLGPATILVNNAGMAGPGGSLRPSLNFWEEDPSNWERYLRTNLYGVYNCCYAFIPNMVEARRGRIVTIVSDSGRTGEPKLAVYASAKAGAQGFVRSIAKELGRYNVTCNAISLSSLMPDMPEEKLAEVMASDHAKAQLSRYTIRRYGKSADVAALVTFLCSQASEWITGQTYPLNGGYAPSM</sequence>
<keyword evidence="4" id="KW-1185">Reference proteome</keyword>
<dbReference type="PRINTS" id="PR00080">
    <property type="entry name" value="SDRFAMILY"/>
</dbReference>
<dbReference type="PRINTS" id="PR00081">
    <property type="entry name" value="GDHRDH"/>
</dbReference>
<dbReference type="Pfam" id="PF00106">
    <property type="entry name" value="adh_short"/>
    <property type="match status" value="1"/>
</dbReference>
<dbReference type="RefSeq" id="WP_184241765.1">
    <property type="nucleotide sequence ID" value="NZ_JACHLR010000001.1"/>
</dbReference>
<accession>A0A7W7K6J9</accession>
<dbReference type="PROSITE" id="PS00061">
    <property type="entry name" value="ADH_SHORT"/>
    <property type="match status" value="1"/>
</dbReference>
<dbReference type="EC" id="1.1.1.100" evidence="3"/>
<dbReference type="SUPFAM" id="SSF51735">
    <property type="entry name" value="NAD(P)-binding Rossmann-fold domains"/>
    <property type="match status" value="1"/>
</dbReference>
<comment type="similarity">
    <text evidence="1 2">Belongs to the short-chain dehydrogenases/reductases (SDR) family.</text>
</comment>
<dbReference type="EMBL" id="JACHLR010000001">
    <property type="protein sequence ID" value="MBB4856845.1"/>
    <property type="molecule type" value="Genomic_DNA"/>
</dbReference>
<organism evidence="3 4">
    <name type="scientific">Novosphingobium chloroacetimidivorans</name>
    <dbReference type="NCBI Taxonomy" id="1428314"/>
    <lineage>
        <taxon>Bacteria</taxon>
        <taxon>Pseudomonadati</taxon>
        <taxon>Pseudomonadota</taxon>
        <taxon>Alphaproteobacteria</taxon>
        <taxon>Sphingomonadales</taxon>
        <taxon>Sphingomonadaceae</taxon>
        <taxon>Novosphingobium</taxon>
    </lineage>
</organism>
<dbReference type="FunFam" id="3.40.50.720:FF:000084">
    <property type="entry name" value="Short-chain dehydrogenase reductase"/>
    <property type="match status" value="1"/>
</dbReference>
<reference evidence="3 4" key="1">
    <citation type="submission" date="2020-08" db="EMBL/GenBank/DDBJ databases">
        <title>Functional genomics of gut bacteria from endangered species of beetles.</title>
        <authorList>
            <person name="Carlos-Shanley C."/>
        </authorList>
    </citation>
    <scope>NUCLEOTIDE SEQUENCE [LARGE SCALE GENOMIC DNA]</scope>
    <source>
        <strain evidence="3 4">S00245</strain>
    </source>
</reference>
<dbReference type="Proteomes" id="UP000555448">
    <property type="component" value="Unassembled WGS sequence"/>
</dbReference>
<evidence type="ECO:0000256" key="2">
    <source>
        <dbReference type="RuleBase" id="RU000363"/>
    </source>
</evidence>
<dbReference type="PANTHER" id="PTHR42879:SF2">
    <property type="entry name" value="3-OXOACYL-[ACYL-CARRIER-PROTEIN] REDUCTASE FABG"/>
    <property type="match status" value="1"/>
</dbReference>
<protein>
    <submittedName>
        <fullName evidence="3">3-oxoacyl-[acyl-carrier protein] reductase</fullName>
        <ecNumber evidence="3">1.1.1.100</ecNumber>
    </submittedName>
</protein>
<name>A0A7W7K6J9_9SPHN</name>